<keyword evidence="3" id="KW-1185">Reference proteome</keyword>
<keyword evidence="1" id="KW-0812">Transmembrane</keyword>
<keyword evidence="1" id="KW-1133">Transmembrane helix</keyword>
<dbReference type="EMBL" id="JAAFYZ010000119">
    <property type="protein sequence ID" value="MBS2550911.1"/>
    <property type="molecule type" value="Genomic_DNA"/>
</dbReference>
<evidence type="ECO:0000313" key="2">
    <source>
        <dbReference type="EMBL" id="MBS2550911.1"/>
    </source>
</evidence>
<evidence type="ECO:0000313" key="3">
    <source>
        <dbReference type="Proteomes" id="UP000730482"/>
    </source>
</evidence>
<protein>
    <submittedName>
        <fullName evidence="2">DUF3592 domain-containing protein</fullName>
    </submittedName>
</protein>
<comment type="caution">
    <text evidence="2">The sequence shown here is derived from an EMBL/GenBank/DDBJ whole genome shotgun (WGS) entry which is preliminary data.</text>
</comment>
<gene>
    <name evidence="2" type="ORF">KGQ19_28965</name>
</gene>
<accession>A0ABS5KXW9</accession>
<organism evidence="2 3">
    <name type="scientific">Catenulispora pinistramenti</name>
    <dbReference type="NCBI Taxonomy" id="2705254"/>
    <lineage>
        <taxon>Bacteria</taxon>
        <taxon>Bacillati</taxon>
        <taxon>Actinomycetota</taxon>
        <taxon>Actinomycetes</taxon>
        <taxon>Catenulisporales</taxon>
        <taxon>Catenulisporaceae</taxon>
        <taxon>Catenulispora</taxon>
    </lineage>
</organism>
<keyword evidence="1" id="KW-0472">Membrane</keyword>
<feature type="transmembrane region" description="Helical" evidence="1">
    <location>
        <begin position="105"/>
        <end position="125"/>
    </location>
</feature>
<name>A0ABS5KXW9_9ACTN</name>
<dbReference type="RefSeq" id="WP_212014654.1">
    <property type="nucleotide sequence ID" value="NZ_JAAFYZ010000119.1"/>
</dbReference>
<proteinExistence type="predicted"/>
<reference evidence="2 3" key="1">
    <citation type="submission" date="2020-02" db="EMBL/GenBank/DDBJ databases">
        <title>Acidophilic actinobacteria isolated from forest soil.</title>
        <authorList>
            <person name="Golinska P."/>
        </authorList>
    </citation>
    <scope>NUCLEOTIDE SEQUENCE [LARGE SCALE GENOMIC DNA]</scope>
    <source>
        <strain evidence="2 3">NL8</strain>
    </source>
</reference>
<dbReference type="Proteomes" id="UP000730482">
    <property type="component" value="Unassembled WGS sequence"/>
</dbReference>
<sequence length="126" mass="13342">MLVLGCVLLLGGLIAVLAGAMDLRWRRHVLADGVSVFARIVDRPLGPDDSPDGYRPILTFTTEDGRPVEVFSPRRLTGEAVLVHYDPADPAQVVVHGSRGRRVDVAFVAAGVVAFVGAVVAMVLVG</sequence>
<evidence type="ECO:0000256" key="1">
    <source>
        <dbReference type="SAM" id="Phobius"/>
    </source>
</evidence>